<dbReference type="Proteomes" id="UP001214603">
    <property type="component" value="Chromosome 5"/>
</dbReference>
<dbReference type="PROSITE" id="PS50250">
    <property type="entry name" value="PCI"/>
    <property type="match status" value="1"/>
</dbReference>
<dbReference type="GO" id="GO:0005852">
    <property type="term" value="C:eukaryotic translation initiation factor 3 complex"/>
    <property type="evidence" value="ECO:0007669"/>
    <property type="project" value="UniProtKB-UniRule"/>
</dbReference>
<evidence type="ECO:0000256" key="5">
    <source>
        <dbReference type="SAM" id="MobiDB-lite"/>
    </source>
</evidence>
<feature type="transmembrane region" description="Helical" evidence="6">
    <location>
        <begin position="294"/>
        <end position="311"/>
    </location>
</feature>
<dbReference type="InterPro" id="IPR019382">
    <property type="entry name" value="eIF3l"/>
</dbReference>
<accession>A0AAF0ISJ6</accession>
<proteinExistence type="inferred from homology"/>
<keyword evidence="1 4" id="KW-0963">Cytoplasm</keyword>
<keyword evidence="3 4" id="KW-0648">Protein biosynthesis</keyword>
<dbReference type="AlphaFoldDB" id="A0AAF0ISJ6"/>
<protein>
    <recommendedName>
        <fullName evidence="4">Eukaryotic translation initiation factor 3 subunit L</fullName>
        <shortName evidence="4">eIF3l</shortName>
    </recommendedName>
</protein>
<evidence type="ECO:0000256" key="6">
    <source>
        <dbReference type="SAM" id="Phobius"/>
    </source>
</evidence>
<dbReference type="InterPro" id="IPR000717">
    <property type="entry name" value="PCI_dom"/>
</dbReference>
<feature type="compositionally biased region" description="Low complexity" evidence="5">
    <location>
        <begin position="1"/>
        <end position="12"/>
    </location>
</feature>
<dbReference type="GO" id="GO:0001732">
    <property type="term" value="P:formation of cytoplasmic translation initiation complex"/>
    <property type="evidence" value="ECO:0007669"/>
    <property type="project" value="UniProtKB-UniRule"/>
</dbReference>
<gene>
    <name evidence="8" type="ORF">MOBT1_002434</name>
</gene>
<name>A0AAF0ISJ6_9BASI</name>
<dbReference type="GO" id="GO:0003743">
    <property type="term" value="F:translation initiation factor activity"/>
    <property type="evidence" value="ECO:0007669"/>
    <property type="project" value="UniProtKB-UniRule"/>
</dbReference>
<comment type="similarity">
    <text evidence="4">Belongs to the eIF-3 subunit L family.</text>
</comment>
<dbReference type="EMBL" id="CP119938">
    <property type="protein sequence ID" value="WFD03740.1"/>
    <property type="molecule type" value="Genomic_DNA"/>
</dbReference>
<dbReference type="SUPFAM" id="SSF48452">
    <property type="entry name" value="TPR-like"/>
    <property type="match status" value="1"/>
</dbReference>
<feature type="compositionally biased region" description="Basic and acidic residues" evidence="5">
    <location>
        <begin position="13"/>
        <end position="22"/>
    </location>
</feature>
<dbReference type="GO" id="GO:0033290">
    <property type="term" value="C:eukaryotic 48S preinitiation complex"/>
    <property type="evidence" value="ECO:0007669"/>
    <property type="project" value="UniProtKB-UniRule"/>
</dbReference>
<evidence type="ECO:0000256" key="4">
    <source>
        <dbReference type="HAMAP-Rule" id="MF_03011"/>
    </source>
</evidence>
<keyword evidence="6" id="KW-0812">Transmembrane</keyword>
<feature type="compositionally biased region" description="Acidic residues" evidence="5">
    <location>
        <begin position="30"/>
        <end position="43"/>
    </location>
</feature>
<keyword evidence="6" id="KW-1133">Transmembrane helix</keyword>
<evidence type="ECO:0000256" key="1">
    <source>
        <dbReference type="ARBA" id="ARBA00022490"/>
    </source>
</evidence>
<reference evidence="8" key="1">
    <citation type="submission" date="2023-03" db="EMBL/GenBank/DDBJ databases">
        <title>Mating type loci evolution in Malassezia.</title>
        <authorList>
            <person name="Coelho M.A."/>
        </authorList>
    </citation>
    <scope>NUCLEOTIDE SEQUENCE</scope>
    <source>
        <strain evidence="8">CBS 7876</strain>
    </source>
</reference>
<comment type="subcellular location">
    <subcellularLocation>
        <location evidence="4">Cytoplasm</location>
    </subcellularLocation>
</comment>
<sequence>MSAPTAPSAPHAPTEEKYDSVHHQRPLFAGEEEEFGDEELGDDVDLGVGQYGAGFPSANTDEYTISESLQQSALVGTDTDAAPHLDAQQVAAAQAAIPEQVRKYLNLFHQAIANSSVLDISNAYESHWNRLTEKYYQRSEWPDAEIISPLVGDDPKFLLLYRELWYRHVYSRLTPDGEDRFQSYDNYCDFFNYVLNSDGPVPLELPVQWLWDIIDEFIYQFQSYSQWRNKVANKSENEIQLLQDGGVWSAYNVLNVLYSLIQKSNITEQLIASNEGREPEEVAGEFGSRPLYKTLGYFSIIGLLRVHVLLGDYTLALKMLDHINLNKKNGFLNRVTACHVTAYYYVGFAYMMLRRYPDAIRAYTHILVFVMRLRQYHTRSYQYDLINKMADRMYALLAICCALCPTRLDENVASAMREKYGEQYSKMTKGNEDALNAYQELFLYACPKFITCNPPPYHDAEALKAYMQAPPLDPVQHQLRIFLSDVKTQLSNVHIRSFLRLYTSLGTDKLAGFLDVDEEEVVEMMMVLKNSTRNFKWTSGGLLEGELINTSDLQFAIDTDMVHIAESRIGRRYGDWFVRNASRMNNVLLATQRKPLPVP</sequence>
<evidence type="ECO:0000256" key="2">
    <source>
        <dbReference type="ARBA" id="ARBA00022540"/>
    </source>
</evidence>
<feature type="domain" description="PCI" evidence="7">
    <location>
        <begin position="362"/>
        <end position="571"/>
    </location>
</feature>
<comment type="function">
    <text evidence="4">Component of the eukaryotic translation initiation factor 3 (eIF-3) complex, which is involved in protein synthesis of a specialized repertoire of mRNAs and, together with other initiation factors, stimulates binding of mRNA and methionyl-tRNAi to the 40S ribosome. The eIF-3 complex specifically targets and initiates translation of a subset of mRNAs involved in cell proliferation.</text>
</comment>
<comment type="subunit">
    <text evidence="4">Component of the eukaryotic translation initiation factor 3 (eIF-3) complex.</text>
</comment>
<dbReference type="PANTHER" id="PTHR13242:SF0">
    <property type="entry name" value="EUKARYOTIC TRANSLATION INITIATION FACTOR 3 SUBUNIT L"/>
    <property type="match status" value="1"/>
</dbReference>
<organism evidence="8 9">
    <name type="scientific">Malassezia obtusa</name>
    <dbReference type="NCBI Taxonomy" id="76774"/>
    <lineage>
        <taxon>Eukaryota</taxon>
        <taxon>Fungi</taxon>
        <taxon>Dikarya</taxon>
        <taxon>Basidiomycota</taxon>
        <taxon>Ustilaginomycotina</taxon>
        <taxon>Malasseziomycetes</taxon>
        <taxon>Malasseziales</taxon>
        <taxon>Malasseziaceae</taxon>
        <taxon>Malassezia</taxon>
    </lineage>
</organism>
<dbReference type="HAMAP" id="MF_03011">
    <property type="entry name" value="eIF3l"/>
    <property type="match status" value="1"/>
</dbReference>
<dbReference type="GO" id="GO:0016282">
    <property type="term" value="C:eukaryotic 43S preinitiation complex"/>
    <property type="evidence" value="ECO:0007669"/>
    <property type="project" value="UniProtKB-UniRule"/>
</dbReference>
<dbReference type="PANTHER" id="PTHR13242">
    <property type="entry name" value="EUKARYOTIC TRANSLATION INITIATION FACTOR 3"/>
    <property type="match status" value="1"/>
</dbReference>
<evidence type="ECO:0000313" key="9">
    <source>
        <dbReference type="Proteomes" id="UP001214603"/>
    </source>
</evidence>
<keyword evidence="6" id="KW-0472">Membrane</keyword>
<keyword evidence="9" id="KW-1185">Reference proteome</keyword>
<keyword evidence="2 4" id="KW-0396">Initiation factor</keyword>
<evidence type="ECO:0000259" key="7">
    <source>
        <dbReference type="PROSITE" id="PS50250"/>
    </source>
</evidence>
<feature type="transmembrane region" description="Helical" evidence="6">
    <location>
        <begin position="331"/>
        <end position="353"/>
    </location>
</feature>
<evidence type="ECO:0000256" key="3">
    <source>
        <dbReference type="ARBA" id="ARBA00022917"/>
    </source>
</evidence>
<dbReference type="InterPro" id="IPR011990">
    <property type="entry name" value="TPR-like_helical_dom_sf"/>
</dbReference>
<feature type="region of interest" description="Disordered" evidence="5">
    <location>
        <begin position="1"/>
        <end position="43"/>
    </location>
</feature>
<dbReference type="Pfam" id="PF10255">
    <property type="entry name" value="Paf67"/>
    <property type="match status" value="1"/>
</dbReference>
<evidence type="ECO:0000313" key="8">
    <source>
        <dbReference type="EMBL" id="WFD03740.1"/>
    </source>
</evidence>